<reference evidence="1" key="1">
    <citation type="submission" date="2014-09" db="EMBL/GenBank/DDBJ databases">
        <authorList>
            <person name="Magalhaes I.L.F."/>
            <person name="Oliveira U."/>
            <person name="Santos F.R."/>
            <person name="Vidigal T.H.D.A."/>
            <person name="Brescovit A.D."/>
            <person name="Santos A.J."/>
        </authorList>
    </citation>
    <scope>NUCLEOTIDE SEQUENCE</scope>
    <source>
        <tissue evidence="1">Shoot tissue taken approximately 20 cm above the soil surface</tissue>
    </source>
</reference>
<sequence>MPSTPHISSEETPLFEAYIITGPTNMTR</sequence>
<protein>
    <submittedName>
        <fullName evidence="1">Uncharacterized protein</fullName>
    </submittedName>
</protein>
<dbReference type="AlphaFoldDB" id="A0A0A9C4G2"/>
<evidence type="ECO:0000313" key="1">
    <source>
        <dbReference type="EMBL" id="JAD68280.1"/>
    </source>
</evidence>
<dbReference type="EMBL" id="GBRH01229615">
    <property type="protein sequence ID" value="JAD68280.1"/>
    <property type="molecule type" value="Transcribed_RNA"/>
</dbReference>
<reference evidence="1" key="2">
    <citation type="journal article" date="2015" name="Data Brief">
        <title>Shoot transcriptome of the giant reed, Arundo donax.</title>
        <authorList>
            <person name="Barrero R.A."/>
            <person name="Guerrero F.D."/>
            <person name="Moolhuijzen P."/>
            <person name="Goolsby J.A."/>
            <person name="Tidwell J."/>
            <person name="Bellgard S.E."/>
            <person name="Bellgard M.I."/>
        </authorList>
    </citation>
    <scope>NUCLEOTIDE SEQUENCE</scope>
    <source>
        <tissue evidence="1">Shoot tissue taken approximately 20 cm above the soil surface</tissue>
    </source>
</reference>
<organism evidence="1">
    <name type="scientific">Arundo donax</name>
    <name type="common">Giant reed</name>
    <name type="synonym">Donax arundinaceus</name>
    <dbReference type="NCBI Taxonomy" id="35708"/>
    <lineage>
        <taxon>Eukaryota</taxon>
        <taxon>Viridiplantae</taxon>
        <taxon>Streptophyta</taxon>
        <taxon>Embryophyta</taxon>
        <taxon>Tracheophyta</taxon>
        <taxon>Spermatophyta</taxon>
        <taxon>Magnoliopsida</taxon>
        <taxon>Liliopsida</taxon>
        <taxon>Poales</taxon>
        <taxon>Poaceae</taxon>
        <taxon>PACMAD clade</taxon>
        <taxon>Arundinoideae</taxon>
        <taxon>Arundineae</taxon>
        <taxon>Arundo</taxon>
    </lineage>
</organism>
<accession>A0A0A9C4G2</accession>
<proteinExistence type="predicted"/>
<name>A0A0A9C4G2_ARUDO</name>